<evidence type="ECO:0000313" key="2">
    <source>
        <dbReference type="Proteomes" id="UP000291832"/>
    </source>
</evidence>
<dbReference type="OrthoDB" id="4774486at2"/>
<sequence length="69" mass="7110">MASVGVHMVGFIDQIEPALFEVCDARARVLGLFSGLEPAMGRLAEAGAALGTAGPAAARSAHEESRDEQ</sequence>
<gene>
    <name evidence="1" type="ORF">EV139_3114</name>
</gene>
<dbReference type="EMBL" id="SHKI01000009">
    <property type="protein sequence ID" value="RZT59442.1"/>
    <property type="molecule type" value="Genomic_DNA"/>
</dbReference>
<name>A0A4Q7TJL4_9MICO</name>
<accession>A0A4Q7TJL4</accession>
<dbReference type="Proteomes" id="UP000291832">
    <property type="component" value="Unassembled WGS sequence"/>
</dbReference>
<reference evidence="1 2" key="1">
    <citation type="journal article" date="2015" name="Stand. Genomic Sci.">
        <title>Genomic Encyclopedia of Bacterial and Archaeal Type Strains, Phase III: the genomes of soil and plant-associated and newly described type strains.</title>
        <authorList>
            <person name="Whitman W.B."/>
            <person name="Woyke T."/>
            <person name="Klenk H.P."/>
            <person name="Zhou Y."/>
            <person name="Lilburn T.G."/>
            <person name="Beck B.J."/>
            <person name="De Vos P."/>
            <person name="Vandamme P."/>
            <person name="Eisen J.A."/>
            <person name="Garrity G."/>
            <person name="Hugenholtz P."/>
            <person name="Kyrpides N.C."/>
        </authorList>
    </citation>
    <scope>NUCLEOTIDE SEQUENCE [LARGE SCALE GENOMIC DNA]</scope>
    <source>
        <strain evidence="1 2">RF6</strain>
    </source>
</reference>
<keyword evidence="2" id="KW-1185">Reference proteome</keyword>
<dbReference type="RefSeq" id="WP_157993062.1">
    <property type="nucleotide sequence ID" value="NZ_QYAG01000002.1"/>
</dbReference>
<organism evidence="1 2">
    <name type="scientific">Leucobacter luti</name>
    <dbReference type="NCBI Taxonomy" id="340320"/>
    <lineage>
        <taxon>Bacteria</taxon>
        <taxon>Bacillati</taxon>
        <taxon>Actinomycetota</taxon>
        <taxon>Actinomycetes</taxon>
        <taxon>Micrococcales</taxon>
        <taxon>Microbacteriaceae</taxon>
        <taxon>Leucobacter</taxon>
    </lineage>
</organism>
<evidence type="ECO:0000313" key="1">
    <source>
        <dbReference type="EMBL" id="RZT59442.1"/>
    </source>
</evidence>
<dbReference type="AlphaFoldDB" id="A0A4Q7TJL4"/>
<comment type="caution">
    <text evidence="1">The sequence shown here is derived from an EMBL/GenBank/DDBJ whole genome shotgun (WGS) entry which is preliminary data.</text>
</comment>
<protein>
    <submittedName>
        <fullName evidence="1">Uncharacterized protein</fullName>
    </submittedName>
</protein>
<proteinExistence type="predicted"/>